<dbReference type="SUPFAM" id="SSF50800">
    <property type="entry name" value="PK beta-barrel domain-like"/>
    <property type="match status" value="1"/>
</dbReference>
<dbReference type="EMBL" id="PUHY01000010">
    <property type="protein sequence ID" value="PQO34364.1"/>
    <property type="molecule type" value="Genomic_DNA"/>
</dbReference>
<dbReference type="OrthoDB" id="5735964at2"/>
<dbReference type="RefSeq" id="WP_105330095.1">
    <property type="nucleotide sequence ID" value="NZ_PUHY01000010.1"/>
</dbReference>
<evidence type="ECO:0000259" key="1">
    <source>
        <dbReference type="PROSITE" id="PS51340"/>
    </source>
</evidence>
<dbReference type="InterPro" id="IPR011037">
    <property type="entry name" value="Pyrv_Knase-like_insert_dom_sf"/>
</dbReference>
<dbReference type="GO" id="GO:0030170">
    <property type="term" value="F:pyridoxal phosphate binding"/>
    <property type="evidence" value="ECO:0007669"/>
    <property type="project" value="InterPro"/>
</dbReference>
<proteinExistence type="predicted"/>
<dbReference type="GO" id="GO:0030151">
    <property type="term" value="F:molybdenum ion binding"/>
    <property type="evidence" value="ECO:0007669"/>
    <property type="project" value="InterPro"/>
</dbReference>
<dbReference type="Pfam" id="PF03473">
    <property type="entry name" value="MOSC"/>
    <property type="match status" value="1"/>
</dbReference>
<dbReference type="Proteomes" id="UP000238322">
    <property type="component" value="Unassembled WGS sequence"/>
</dbReference>
<dbReference type="AlphaFoldDB" id="A0A2S8FR93"/>
<feature type="domain" description="MOSC" evidence="1">
    <location>
        <begin position="40"/>
        <end position="183"/>
    </location>
</feature>
<dbReference type="PROSITE" id="PS51340">
    <property type="entry name" value="MOSC"/>
    <property type="match status" value="1"/>
</dbReference>
<evidence type="ECO:0000313" key="3">
    <source>
        <dbReference type="Proteomes" id="UP000238322"/>
    </source>
</evidence>
<dbReference type="Gene3D" id="2.40.33.20">
    <property type="entry name" value="PK beta-barrel domain-like"/>
    <property type="match status" value="1"/>
</dbReference>
<name>A0A2S8FR93_9BACT</name>
<gene>
    <name evidence="2" type="ORF">C5Y83_12605</name>
</gene>
<dbReference type="InterPro" id="IPR052353">
    <property type="entry name" value="Benzoxazolinone_Detox_Enz"/>
</dbReference>
<organism evidence="2 3">
    <name type="scientific">Blastopirellula marina</name>
    <dbReference type="NCBI Taxonomy" id="124"/>
    <lineage>
        <taxon>Bacteria</taxon>
        <taxon>Pseudomonadati</taxon>
        <taxon>Planctomycetota</taxon>
        <taxon>Planctomycetia</taxon>
        <taxon>Pirellulales</taxon>
        <taxon>Pirellulaceae</taxon>
        <taxon>Blastopirellula</taxon>
    </lineage>
</organism>
<dbReference type="GO" id="GO:0003824">
    <property type="term" value="F:catalytic activity"/>
    <property type="evidence" value="ECO:0007669"/>
    <property type="project" value="InterPro"/>
</dbReference>
<dbReference type="PANTHER" id="PTHR30212">
    <property type="entry name" value="PROTEIN YIIM"/>
    <property type="match status" value="1"/>
</dbReference>
<dbReference type="PANTHER" id="PTHR30212:SF2">
    <property type="entry name" value="PROTEIN YIIM"/>
    <property type="match status" value="1"/>
</dbReference>
<comment type="caution">
    <text evidence="2">The sequence shown here is derived from an EMBL/GenBank/DDBJ whole genome shotgun (WGS) entry which is preliminary data.</text>
</comment>
<dbReference type="InterPro" id="IPR005302">
    <property type="entry name" value="MoCF_Sase_C"/>
</dbReference>
<reference evidence="2 3" key="1">
    <citation type="submission" date="2018-02" db="EMBL/GenBank/DDBJ databases">
        <title>Comparative genomes isolates from brazilian mangrove.</title>
        <authorList>
            <person name="Araujo J.E."/>
            <person name="Taketani R.G."/>
            <person name="Silva M.C.P."/>
            <person name="Loureco M.V."/>
            <person name="Andreote F.D."/>
        </authorList>
    </citation>
    <scope>NUCLEOTIDE SEQUENCE [LARGE SCALE GENOMIC DNA]</scope>
    <source>
        <strain evidence="2 3">Hex-1 MGV</strain>
    </source>
</reference>
<protein>
    <submittedName>
        <fullName evidence="2">MOSC domain-containing protein</fullName>
    </submittedName>
</protein>
<accession>A0A2S8FR93</accession>
<sequence length="185" mass="19789">MPKHLTMDQLNEGIPSIEASPQNAGTLEAIVIRPATDQRQSLASCELSPKGGVHGDNWALGCWKSLPDGSPHPDVQVAMMNSRAIQLIAGESDRWPLAGDNLFVDLDLSESNLPPGTQLQIGEATLEITAIAHNGCKKFAERFGTDAVKFVNSPAGKQMHLRGIYAKIVEPGTVNVGDVITKRNG</sequence>
<evidence type="ECO:0000313" key="2">
    <source>
        <dbReference type="EMBL" id="PQO34364.1"/>
    </source>
</evidence>